<dbReference type="Gene3D" id="3.30.360.40">
    <property type="entry name" value="YwmB-like"/>
    <property type="match status" value="1"/>
</dbReference>
<protein>
    <recommendedName>
        <fullName evidence="4">TATA-box binding</fullName>
    </recommendedName>
</protein>
<keyword evidence="3" id="KW-1185">Reference proteome</keyword>
<dbReference type="EMBL" id="JAGGJX010000004">
    <property type="protein sequence ID" value="MBP1855782.1"/>
    <property type="molecule type" value="Genomic_DNA"/>
</dbReference>
<evidence type="ECO:0008006" key="4">
    <source>
        <dbReference type="Google" id="ProtNLM"/>
    </source>
</evidence>
<evidence type="ECO:0000256" key="1">
    <source>
        <dbReference type="SAM" id="SignalP"/>
    </source>
</evidence>
<sequence>MKKIKIFISMILLMILGAAISYADSNINTKYSTLKSSLECINAEYEFYNVKYNSELEYNISKEKLKKVLFNIVEIFGASQNEIEYDENWNTKKKEIFINVELKNIKLSVKGIKENSNEAYITVDISEHKVYKHIEDDYNKLEKLLKNYSNNTEIYACIVGKYTKKLQNDKYDDILDKILYNMSAEEIHKIKNKHFLSAVAYGKVLRYSELDYLGKKINLNIAIRYKEDIGETYVYIASPIIKIDY</sequence>
<dbReference type="Pfam" id="PF08680">
    <property type="entry name" value="DUF1779"/>
    <property type="match status" value="1"/>
</dbReference>
<evidence type="ECO:0000313" key="2">
    <source>
        <dbReference type="EMBL" id="MBP1855782.1"/>
    </source>
</evidence>
<dbReference type="SUPFAM" id="SSF143842">
    <property type="entry name" value="YwmB-like"/>
    <property type="match status" value="1"/>
</dbReference>
<dbReference type="InterPro" id="IPR014794">
    <property type="entry name" value="DUF1779"/>
</dbReference>
<dbReference type="RefSeq" id="WP_209457178.1">
    <property type="nucleotide sequence ID" value="NZ_BAAACS010000004.1"/>
</dbReference>
<name>A0ABS4ECX0_9FIRM</name>
<accession>A0ABS4ECX0</accession>
<feature type="chain" id="PRO_5046071374" description="TATA-box binding" evidence="1">
    <location>
        <begin position="24"/>
        <end position="245"/>
    </location>
</feature>
<evidence type="ECO:0000313" key="3">
    <source>
        <dbReference type="Proteomes" id="UP000767291"/>
    </source>
</evidence>
<dbReference type="InterPro" id="IPR036209">
    <property type="entry name" value="YwmB-like_sf"/>
</dbReference>
<organism evidence="2 3">
    <name type="scientific">Metaclostridioides mangenotii</name>
    <dbReference type="NCBI Taxonomy" id="1540"/>
    <lineage>
        <taxon>Bacteria</taxon>
        <taxon>Bacillati</taxon>
        <taxon>Bacillota</taxon>
        <taxon>Clostridia</taxon>
        <taxon>Peptostreptococcales</taxon>
        <taxon>Peptostreptococcaceae</taxon>
        <taxon>Metaclostridioides</taxon>
    </lineage>
</organism>
<dbReference type="Proteomes" id="UP000767291">
    <property type="component" value="Unassembled WGS sequence"/>
</dbReference>
<comment type="caution">
    <text evidence="2">The sequence shown here is derived from an EMBL/GenBank/DDBJ whole genome shotgun (WGS) entry which is preliminary data.</text>
</comment>
<feature type="signal peptide" evidence="1">
    <location>
        <begin position="1"/>
        <end position="23"/>
    </location>
</feature>
<reference evidence="2 3" key="1">
    <citation type="submission" date="2021-03" db="EMBL/GenBank/DDBJ databases">
        <title>Genomic Encyclopedia of Type Strains, Phase IV (KMG-IV): sequencing the most valuable type-strain genomes for metagenomic binning, comparative biology and taxonomic classification.</title>
        <authorList>
            <person name="Goeker M."/>
        </authorList>
    </citation>
    <scope>NUCLEOTIDE SEQUENCE [LARGE SCALE GENOMIC DNA]</scope>
    <source>
        <strain evidence="2 3">DSM 1289</strain>
    </source>
</reference>
<gene>
    <name evidence="2" type="ORF">J2Z43_002180</name>
</gene>
<keyword evidence="1" id="KW-0732">Signal</keyword>
<proteinExistence type="predicted"/>